<evidence type="ECO:0000313" key="3">
    <source>
        <dbReference type="Proteomes" id="UP000095751"/>
    </source>
</evidence>
<evidence type="ECO:0000256" key="1">
    <source>
        <dbReference type="SAM" id="MobiDB-lite"/>
    </source>
</evidence>
<dbReference type="OrthoDB" id="45115at2759"/>
<evidence type="ECO:0000313" key="2">
    <source>
        <dbReference type="EMBL" id="OEU19363.1"/>
    </source>
</evidence>
<evidence type="ECO:0008006" key="4">
    <source>
        <dbReference type="Google" id="ProtNLM"/>
    </source>
</evidence>
<dbReference type="EMBL" id="KV784355">
    <property type="protein sequence ID" value="OEU19363.1"/>
    <property type="molecule type" value="Genomic_DNA"/>
</dbReference>
<sequence>MELDRLAPFDAGLSDARAKVSIKKGEHIEKSLGLVISRNQIRGTPLGPIAFYWENLKIDHHQHLIDLRDDEKLIIQYQGSDTEWESVDRFIAYSEITVLPVSGNIGLVRRVGGHGEEEYNCRLMIRSNKDYDTNVGVTLELIATRDIAAGDVLKLNIAPSEFEEEYQLLHDEMEESGQPHHPGIFDSIQEEEEL</sequence>
<keyword evidence="3" id="KW-1185">Reference proteome</keyword>
<gene>
    <name evidence="2" type="ORF">FRACYDRAFT_268006</name>
</gene>
<reference evidence="2 3" key="1">
    <citation type="submission" date="2016-09" db="EMBL/GenBank/DDBJ databases">
        <title>Extensive genetic diversity and differential bi-allelic expression allows diatom success in the polar Southern Ocean.</title>
        <authorList>
            <consortium name="DOE Joint Genome Institute"/>
            <person name="Mock T."/>
            <person name="Otillar R.P."/>
            <person name="Strauss J."/>
            <person name="Dupont C."/>
            <person name="Frickenhaus S."/>
            <person name="Maumus F."/>
            <person name="Mcmullan M."/>
            <person name="Sanges R."/>
            <person name="Schmutz J."/>
            <person name="Toseland A."/>
            <person name="Valas R."/>
            <person name="Veluchamy A."/>
            <person name="Ward B.J."/>
            <person name="Allen A."/>
            <person name="Barry K."/>
            <person name="Falciatore A."/>
            <person name="Ferrante M."/>
            <person name="Fortunato A.E."/>
            <person name="Gloeckner G."/>
            <person name="Gruber A."/>
            <person name="Hipkin R."/>
            <person name="Janech M."/>
            <person name="Kroth P."/>
            <person name="Leese F."/>
            <person name="Lindquist E."/>
            <person name="Lyon B.R."/>
            <person name="Martin J."/>
            <person name="Mayer C."/>
            <person name="Parker M."/>
            <person name="Quesneville H."/>
            <person name="Raymond J."/>
            <person name="Uhlig C."/>
            <person name="Valentin K.U."/>
            <person name="Worden A.Z."/>
            <person name="Armbrust E.V."/>
            <person name="Bowler C."/>
            <person name="Green B."/>
            <person name="Moulton V."/>
            <person name="Van Oosterhout C."/>
            <person name="Grigoriev I."/>
        </authorList>
    </citation>
    <scope>NUCLEOTIDE SEQUENCE [LARGE SCALE GENOMIC DNA]</scope>
    <source>
        <strain evidence="2 3">CCMP1102</strain>
    </source>
</reference>
<proteinExistence type="predicted"/>
<feature type="region of interest" description="Disordered" evidence="1">
    <location>
        <begin position="174"/>
        <end position="194"/>
    </location>
</feature>
<dbReference type="InParanoid" id="A0A1E7FNJ4"/>
<accession>A0A1E7FNJ4</accession>
<protein>
    <recommendedName>
        <fullName evidence="4">SET domain-containing protein</fullName>
    </recommendedName>
</protein>
<name>A0A1E7FNJ4_9STRA</name>
<dbReference type="Proteomes" id="UP000095751">
    <property type="component" value="Unassembled WGS sequence"/>
</dbReference>
<dbReference type="KEGG" id="fcy:FRACYDRAFT_268006"/>
<organism evidence="2 3">
    <name type="scientific">Fragilariopsis cylindrus CCMP1102</name>
    <dbReference type="NCBI Taxonomy" id="635003"/>
    <lineage>
        <taxon>Eukaryota</taxon>
        <taxon>Sar</taxon>
        <taxon>Stramenopiles</taxon>
        <taxon>Ochrophyta</taxon>
        <taxon>Bacillariophyta</taxon>
        <taxon>Bacillariophyceae</taxon>
        <taxon>Bacillariophycidae</taxon>
        <taxon>Bacillariales</taxon>
        <taxon>Bacillariaceae</taxon>
        <taxon>Fragilariopsis</taxon>
    </lineage>
</organism>
<dbReference type="AlphaFoldDB" id="A0A1E7FNJ4"/>